<reference evidence="2 3" key="1">
    <citation type="submission" date="2020-02" db="EMBL/GenBank/DDBJ databases">
        <title>Comparative genomics of the hypocrealean fungal genus Beauvera.</title>
        <authorList>
            <person name="Showalter D.N."/>
            <person name="Bushley K.E."/>
            <person name="Rehner S.A."/>
        </authorList>
    </citation>
    <scope>NUCLEOTIDE SEQUENCE [LARGE SCALE GENOMIC DNA]</scope>
    <source>
        <strain evidence="2 3">ARSEF4384</strain>
    </source>
</reference>
<protein>
    <submittedName>
        <fullName evidence="2">Uncharacterized protein</fullName>
    </submittedName>
</protein>
<evidence type="ECO:0000256" key="1">
    <source>
        <dbReference type="SAM" id="MobiDB-lite"/>
    </source>
</evidence>
<feature type="compositionally biased region" description="Basic and acidic residues" evidence="1">
    <location>
        <begin position="114"/>
        <end position="137"/>
    </location>
</feature>
<feature type="region of interest" description="Disordered" evidence="1">
    <location>
        <begin position="86"/>
        <end position="174"/>
    </location>
</feature>
<dbReference type="Gene3D" id="3.40.50.300">
    <property type="entry name" value="P-loop containing nucleotide triphosphate hydrolases"/>
    <property type="match status" value="1"/>
</dbReference>
<feature type="compositionally biased region" description="Low complexity" evidence="1">
    <location>
        <begin position="142"/>
        <end position="151"/>
    </location>
</feature>
<dbReference type="EMBL" id="JAAHCF010000002">
    <property type="protein sequence ID" value="KAK8150935.1"/>
    <property type="molecule type" value="Genomic_DNA"/>
</dbReference>
<comment type="caution">
    <text evidence="2">The sequence shown here is derived from an EMBL/GenBank/DDBJ whole genome shotgun (WGS) entry which is preliminary data.</text>
</comment>
<accession>A0AAW0S938</accession>
<dbReference type="AlphaFoldDB" id="A0AAW0S938"/>
<sequence length="174" mass="19122">MDEATASLSAASDLEVQRVMKEMFRGCTVFNVAHWDSPLQPGEEDEEAAEEKLARDEDETAHLRRLLRKEDQEQREILAREQAFEAKVKESTTKDDGEKILEGLVGLPVPTEGDASKARSIHPLERAHRKLRAESPKDATGPPAASSSAPARPIPTNPPEGAHAPPQVESPEFK</sequence>
<name>A0AAW0S938_9HYPO</name>
<feature type="compositionally biased region" description="Basic and acidic residues" evidence="1">
    <location>
        <begin position="86"/>
        <end position="101"/>
    </location>
</feature>
<dbReference type="Proteomes" id="UP001397290">
    <property type="component" value="Unassembled WGS sequence"/>
</dbReference>
<dbReference type="InterPro" id="IPR027417">
    <property type="entry name" value="P-loop_NTPase"/>
</dbReference>
<gene>
    <name evidence="2" type="ORF">G3M48_002825</name>
</gene>
<keyword evidence="3" id="KW-1185">Reference proteome</keyword>
<feature type="region of interest" description="Disordered" evidence="1">
    <location>
        <begin position="38"/>
        <end position="58"/>
    </location>
</feature>
<evidence type="ECO:0000313" key="2">
    <source>
        <dbReference type="EMBL" id="KAK8150935.1"/>
    </source>
</evidence>
<proteinExistence type="predicted"/>
<organism evidence="2 3">
    <name type="scientific">Beauveria asiatica</name>
    <dbReference type="NCBI Taxonomy" id="1069075"/>
    <lineage>
        <taxon>Eukaryota</taxon>
        <taxon>Fungi</taxon>
        <taxon>Dikarya</taxon>
        <taxon>Ascomycota</taxon>
        <taxon>Pezizomycotina</taxon>
        <taxon>Sordariomycetes</taxon>
        <taxon>Hypocreomycetidae</taxon>
        <taxon>Hypocreales</taxon>
        <taxon>Cordycipitaceae</taxon>
        <taxon>Beauveria</taxon>
    </lineage>
</organism>
<evidence type="ECO:0000313" key="3">
    <source>
        <dbReference type="Proteomes" id="UP001397290"/>
    </source>
</evidence>